<dbReference type="GO" id="GO:0030313">
    <property type="term" value="C:cell envelope"/>
    <property type="evidence" value="ECO:0007669"/>
    <property type="project" value="UniProtKB-SubCell"/>
</dbReference>
<dbReference type="PANTHER" id="PTHR46847:SF1">
    <property type="entry name" value="D-ALLOSE-BINDING PERIPLASMIC PROTEIN-RELATED"/>
    <property type="match status" value="1"/>
</dbReference>
<dbReference type="Proteomes" id="UP000193040">
    <property type="component" value="Unassembled WGS sequence"/>
</dbReference>
<dbReference type="AlphaFoldDB" id="A0A1X0XVR9"/>
<name>A0A1X0XVR9_MYCSI</name>
<protein>
    <recommendedName>
        <fullName evidence="4">Periplasmic binding protein domain-containing protein</fullName>
    </recommendedName>
</protein>
<keyword evidence="3" id="KW-0732">Signal</keyword>
<evidence type="ECO:0000259" key="4">
    <source>
        <dbReference type="Pfam" id="PF13407"/>
    </source>
</evidence>
<organism evidence="5 6">
    <name type="scientific">Mycobacterium simiae</name>
    <name type="common">Mycobacterium habana</name>
    <dbReference type="NCBI Taxonomy" id="1784"/>
    <lineage>
        <taxon>Bacteria</taxon>
        <taxon>Bacillati</taxon>
        <taxon>Actinomycetota</taxon>
        <taxon>Actinomycetes</taxon>
        <taxon>Mycobacteriales</taxon>
        <taxon>Mycobacteriaceae</taxon>
        <taxon>Mycobacterium</taxon>
        <taxon>Mycobacterium simiae complex</taxon>
    </lineage>
</organism>
<dbReference type="InterPro" id="IPR028082">
    <property type="entry name" value="Peripla_BP_I"/>
</dbReference>
<comment type="caution">
    <text evidence="5">The sequence shown here is derived from an EMBL/GenBank/DDBJ whole genome shotgun (WGS) entry which is preliminary data.</text>
</comment>
<accession>A0A1X0XVR9</accession>
<dbReference type="GO" id="GO:0030246">
    <property type="term" value="F:carbohydrate binding"/>
    <property type="evidence" value="ECO:0007669"/>
    <property type="project" value="UniProtKB-ARBA"/>
</dbReference>
<dbReference type="CDD" id="cd01536">
    <property type="entry name" value="PBP1_ABC_sugar_binding-like"/>
    <property type="match status" value="1"/>
</dbReference>
<evidence type="ECO:0000313" key="5">
    <source>
        <dbReference type="EMBL" id="ORJ56959.1"/>
    </source>
</evidence>
<dbReference type="EMBL" id="MZZM01000027">
    <property type="protein sequence ID" value="ORJ56959.1"/>
    <property type="molecule type" value="Genomic_DNA"/>
</dbReference>
<dbReference type="PANTHER" id="PTHR46847">
    <property type="entry name" value="D-ALLOSE-BINDING PERIPLASMIC PROTEIN-RELATED"/>
    <property type="match status" value="1"/>
</dbReference>
<feature type="domain" description="Periplasmic binding protein" evidence="4">
    <location>
        <begin position="91"/>
        <end position="348"/>
    </location>
</feature>
<dbReference type="Gene3D" id="3.40.50.2300">
    <property type="match status" value="2"/>
</dbReference>
<dbReference type="SUPFAM" id="SSF53822">
    <property type="entry name" value="Periplasmic binding protein-like I"/>
    <property type="match status" value="1"/>
</dbReference>
<sequence>MPSITRRPPGMPPLRIQRLRCASPSTPTLTATATPPNGPKIKERLLISPGIIKRKTAMAVLACLMVTLSGCSHDTSSAAGRTVASGAQLKIAMNVYSRTLPYFQEIIRGVQDVAHADGRTTVDVTYGDTDPQLQFEQLENALSTVPNGLIVLPVDQSALIPVIQQAATNGVPVVTLANDLDKTGHQFQLAYVGQNYVDIGRQKARYMVDALHGHGTVGYIHGIRGLTFSELQAQGAMEVFKAAPGITVIDGPYAGQFSSDAGLRATENVLTATPAIDALYFDNDDIALGGILAVQQRGRPMDSIVIIGTDGGEPALNAIAAGTLDMTISLCGYASGRVAAAKLIDNLRNGTKPNDRFVPVEALMITKSNLADARAKISAGKC</sequence>
<evidence type="ECO:0000256" key="2">
    <source>
        <dbReference type="ARBA" id="ARBA00007639"/>
    </source>
</evidence>
<evidence type="ECO:0000313" key="6">
    <source>
        <dbReference type="Proteomes" id="UP000193040"/>
    </source>
</evidence>
<comment type="similarity">
    <text evidence="2">Belongs to the bacterial solute-binding protein 2 family.</text>
</comment>
<evidence type="ECO:0000256" key="1">
    <source>
        <dbReference type="ARBA" id="ARBA00004196"/>
    </source>
</evidence>
<dbReference type="InterPro" id="IPR025997">
    <property type="entry name" value="SBP_2_dom"/>
</dbReference>
<proteinExistence type="inferred from homology"/>
<keyword evidence="6" id="KW-1185">Reference proteome</keyword>
<evidence type="ECO:0000256" key="3">
    <source>
        <dbReference type="ARBA" id="ARBA00022729"/>
    </source>
</evidence>
<dbReference type="Pfam" id="PF13407">
    <property type="entry name" value="Peripla_BP_4"/>
    <property type="match status" value="1"/>
</dbReference>
<gene>
    <name evidence="5" type="ORF">B5M45_23165</name>
</gene>
<comment type="subcellular location">
    <subcellularLocation>
        <location evidence="1">Cell envelope</location>
    </subcellularLocation>
</comment>
<reference evidence="5 6" key="1">
    <citation type="submission" date="2017-03" db="EMBL/GenBank/DDBJ databases">
        <title>Genomic insights into Mycobacterium simiae human colonization.</title>
        <authorList>
            <person name="Steffani J.L."/>
            <person name="Brunck M.E."/>
            <person name="Cruz E."/>
            <person name="Montiel R."/>
            <person name="Barona F."/>
        </authorList>
    </citation>
    <scope>NUCLEOTIDE SEQUENCE [LARGE SCALE GENOMIC DNA]</scope>
    <source>
        <strain evidence="5 6">MsiGto</strain>
    </source>
</reference>